<dbReference type="SUPFAM" id="SSF52733">
    <property type="entry name" value="Nicotinate mononucleotide:5,6-dimethylbenzimidazole phosphoribosyltransferase (CobT)"/>
    <property type="match status" value="1"/>
</dbReference>
<sequence>MELLSTIAPPPGSTDRLPAPLPEDAAGRLLDVASFFAAAQGASPEAPLRPVRQPRMTLWCGERSASRASLLSPERADALRRDFERGVGPTRAFAESAGVPAEAVVVSPGLPLEEALSLGIRAADAQADSGVDLALPASLGAGDEEEALALLGLLTGKEPVAVLGFHGIADAAWSERVALVRDLMFKARGHRSSAEDTLRHHASAAMVALVGYIAQSAARHTPVLLDTTVTCVAACYAEALAPGTKAWLLAGQLTPHAGHLIATRHLGITPLLALNMPLGMGTGAASTLPLVRAATTLYARDRDQDRDHDAA</sequence>
<name>A0ABU8NWH0_9CORY</name>
<keyword evidence="1" id="KW-0328">Glycosyltransferase</keyword>
<dbReference type="PANTHER" id="PTHR43463">
    <property type="entry name" value="NICOTINATE-NUCLEOTIDE--DIMETHYLBENZIMIDAZOLE PHOSPHORIBOSYLTRANSFERASE"/>
    <property type="match status" value="1"/>
</dbReference>
<proteinExistence type="predicted"/>
<dbReference type="PANTHER" id="PTHR43463:SF1">
    <property type="entry name" value="NICOTINATE-NUCLEOTIDE--DIMETHYLBENZIMIDAZOLE PHOSPHORIBOSYLTRANSFERASE"/>
    <property type="match status" value="1"/>
</dbReference>
<gene>
    <name evidence="1" type="ORF">V5S96_03160</name>
</gene>
<dbReference type="RefSeq" id="WP_337889234.1">
    <property type="nucleotide sequence ID" value="NZ_JBAHVI010000001.1"/>
</dbReference>
<dbReference type="InterPro" id="IPR003200">
    <property type="entry name" value="Nict_dMeBzImd_PRibTrfase"/>
</dbReference>
<accession>A0ABU8NWH0</accession>
<dbReference type="InterPro" id="IPR036087">
    <property type="entry name" value="Nict_dMeBzImd_PRibTrfase_sf"/>
</dbReference>
<protein>
    <submittedName>
        <fullName evidence="1">Nicotinate-nucleotide--dimethylbenzimidazole phosphoribosyltransferase</fullName>
        <ecNumber evidence="1">2.4.2.21</ecNumber>
    </submittedName>
</protein>
<evidence type="ECO:0000313" key="2">
    <source>
        <dbReference type="Proteomes" id="UP001359781"/>
    </source>
</evidence>
<dbReference type="Gene3D" id="3.40.50.10210">
    <property type="match status" value="1"/>
</dbReference>
<organism evidence="1 2">
    <name type="scientific">Corynebacterium mastitidis</name>
    <dbReference type="NCBI Taxonomy" id="161890"/>
    <lineage>
        <taxon>Bacteria</taxon>
        <taxon>Bacillati</taxon>
        <taxon>Actinomycetota</taxon>
        <taxon>Actinomycetes</taxon>
        <taxon>Mycobacteriales</taxon>
        <taxon>Corynebacteriaceae</taxon>
        <taxon>Corynebacterium</taxon>
    </lineage>
</organism>
<dbReference type="GO" id="GO:0008939">
    <property type="term" value="F:nicotinate-nucleotide-dimethylbenzimidazole phosphoribosyltransferase activity"/>
    <property type="evidence" value="ECO:0007669"/>
    <property type="project" value="UniProtKB-EC"/>
</dbReference>
<keyword evidence="1" id="KW-0808">Transferase</keyword>
<reference evidence="1 2" key="1">
    <citation type="submission" date="2024-02" db="EMBL/GenBank/DDBJ databases">
        <title>Whole genome sequencing and characterization of Corynebacterium isolated from the ocular surface of dry eye disease sufferers.</title>
        <authorList>
            <person name="Naqvi M."/>
        </authorList>
    </citation>
    <scope>NUCLEOTIDE SEQUENCE [LARGE SCALE GENOMIC DNA]</scope>
    <source>
        <strain evidence="1 2">PCRF</strain>
    </source>
</reference>
<dbReference type="Proteomes" id="UP001359781">
    <property type="component" value="Unassembled WGS sequence"/>
</dbReference>
<keyword evidence="2" id="KW-1185">Reference proteome</keyword>
<evidence type="ECO:0000313" key="1">
    <source>
        <dbReference type="EMBL" id="MEJ4099360.1"/>
    </source>
</evidence>
<dbReference type="EC" id="2.4.2.21" evidence="1"/>
<dbReference type="Pfam" id="PF02277">
    <property type="entry name" value="DBI_PRT"/>
    <property type="match status" value="1"/>
</dbReference>
<dbReference type="EMBL" id="JBAHVJ010000003">
    <property type="protein sequence ID" value="MEJ4099360.1"/>
    <property type="molecule type" value="Genomic_DNA"/>
</dbReference>
<comment type="caution">
    <text evidence="1">The sequence shown here is derived from an EMBL/GenBank/DDBJ whole genome shotgun (WGS) entry which is preliminary data.</text>
</comment>